<evidence type="ECO:0000313" key="11">
    <source>
        <dbReference type="EMBL" id="HIR62223.1"/>
    </source>
</evidence>
<evidence type="ECO:0000313" key="12">
    <source>
        <dbReference type="Proteomes" id="UP000886744"/>
    </source>
</evidence>
<organism evidence="11 12">
    <name type="scientific">Candidatus Coprenecus avistercoris</name>
    <dbReference type="NCBI Taxonomy" id="2840730"/>
    <lineage>
        <taxon>Bacteria</taxon>
        <taxon>Pseudomonadati</taxon>
        <taxon>Bacteroidota</taxon>
        <taxon>Bacteroidia</taxon>
        <taxon>Bacteroidales</taxon>
        <taxon>Rikenellaceae</taxon>
        <taxon>Rikenellaceae incertae sedis</taxon>
        <taxon>Candidatus Coprenecus</taxon>
    </lineage>
</organism>
<keyword evidence="5" id="KW-0413">Isomerase</keyword>
<dbReference type="GO" id="GO:0005524">
    <property type="term" value="F:ATP binding"/>
    <property type="evidence" value="ECO:0007669"/>
    <property type="project" value="UniProtKB-UniRule"/>
</dbReference>
<keyword evidence="4 9" id="KW-0067">ATP-binding</keyword>
<dbReference type="GO" id="GO:0005829">
    <property type="term" value="C:cytosol"/>
    <property type="evidence" value="ECO:0007669"/>
    <property type="project" value="TreeGrafter"/>
</dbReference>
<dbReference type="Pfam" id="PF13361">
    <property type="entry name" value="UvrD_C"/>
    <property type="match status" value="1"/>
</dbReference>
<dbReference type="Gene3D" id="1.10.3170.10">
    <property type="entry name" value="Recbcd, chain B, domain 2"/>
    <property type="match status" value="1"/>
</dbReference>
<comment type="catalytic activity">
    <reaction evidence="6">
        <text>Couples ATP hydrolysis with the unwinding of duplex DNA by translocating in the 3'-5' direction.</text>
        <dbReference type="EC" id="5.6.2.4"/>
    </reaction>
</comment>
<evidence type="ECO:0000256" key="4">
    <source>
        <dbReference type="ARBA" id="ARBA00022840"/>
    </source>
</evidence>
<evidence type="ECO:0000256" key="6">
    <source>
        <dbReference type="ARBA" id="ARBA00034617"/>
    </source>
</evidence>
<dbReference type="PANTHER" id="PTHR11070:SF67">
    <property type="entry name" value="DNA 3'-5' HELICASE"/>
    <property type="match status" value="1"/>
</dbReference>
<comment type="caution">
    <text evidence="11">The sequence shown here is derived from an EMBL/GenBank/DDBJ whole genome shotgun (WGS) entry which is preliminary data.</text>
</comment>
<dbReference type="InterPro" id="IPR027417">
    <property type="entry name" value="P-loop_NTPase"/>
</dbReference>
<name>A0A9D1E0A5_9BACT</name>
<evidence type="ECO:0000256" key="8">
    <source>
        <dbReference type="ARBA" id="ARBA00048988"/>
    </source>
</evidence>
<evidence type="ECO:0000256" key="9">
    <source>
        <dbReference type="PROSITE-ProRule" id="PRU00560"/>
    </source>
</evidence>
<evidence type="ECO:0000259" key="10">
    <source>
        <dbReference type="PROSITE" id="PS51198"/>
    </source>
</evidence>
<dbReference type="Pfam" id="PF00580">
    <property type="entry name" value="UvrD-helicase"/>
    <property type="match status" value="1"/>
</dbReference>
<reference evidence="11" key="2">
    <citation type="journal article" date="2021" name="PeerJ">
        <title>Extensive microbial diversity within the chicken gut microbiome revealed by metagenomics and culture.</title>
        <authorList>
            <person name="Gilroy R."/>
            <person name="Ravi A."/>
            <person name="Getino M."/>
            <person name="Pursley I."/>
            <person name="Horton D.L."/>
            <person name="Alikhan N.F."/>
            <person name="Baker D."/>
            <person name="Gharbi K."/>
            <person name="Hall N."/>
            <person name="Watson M."/>
            <person name="Adriaenssens E.M."/>
            <person name="Foster-Nyarko E."/>
            <person name="Jarju S."/>
            <person name="Secka A."/>
            <person name="Antonio M."/>
            <person name="Oren A."/>
            <person name="Chaudhuri R.R."/>
            <person name="La Ragione R."/>
            <person name="Hildebrand F."/>
            <person name="Pallen M.J."/>
        </authorList>
    </citation>
    <scope>NUCLEOTIDE SEQUENCE</scope>
    <source>
        <strain evidence="11">ChiHjej13B12-12457</strain>
    </source>
</reference>
<gene>
    <name evidence="11" type="ORF">IAC94_01695</name>
</gene>
<dbReference type="GO" id="GO:0016787">
    <property type="term" value="F:hydrolase activity"/>
    <property type="evidence" value="ECO:0007669"/>
    <property type="project" value="UniProtKB-UniRule"/>
</dbReference>
<evidence type="ECO:0000256" key="3">
    <source>
        <dbReference type="ARBA" id="ARBA00022806"/>
    </source>
</evidence>
<keyword evidence="2 9" id="KW-0378">Hydrolase</keyword>
<accession>A0A9D1E0A5</accession>
<dbReference type="SUPFAM" id="SSF52540">
    <property type="entry name" value="P-loop containing nucleoside triphosphate hydrolases"/>
    <property type="match status" value="1"/>
</dbReference>
<dbReference type="Proteomes" id="UP000886744">
    <property type="component" value="Unassembled WGS sequence"/>
</dbReference>
<dbReference type="EMBL" id="DVHI01000025">
    <property type="protein sequence ID" value="HIR62223.1"/>
    <property type="molecule type" value="Genomic_DNA"/>
</dbReference>
<feature type="binding site" evidence="9">
    <location>
        <begin position="7"/>
        <end position="14"/>
    </location>
    <ligand>
        <name>ATP</name>
        <dbReference type="ChEBI" id="CHEBI:30616"/>
    </ligand>
</feature>
<dbReference type="EC" id="5.6.2.4" evidence="7"/>
<dbReference type="GO" id="GO:0000725">
    <property type="term" value="P:recombinational repair"/>
    <property type="evidence" value="ECO:0007669"/>
    <property type="project" value="TreeGrafter"/>
</dbReference>
<dbReference type="PROSITE" id="PS51198">
    <property type="entry name" value="UVRD_HELICASE_ATP_BIND"/>
    <property type="match status" value="1"/>
</dbReference>
<proteinExistence type="predicted"/>
<keyword evidence="3 9" id="KW-0347">Helicase</keyword>
<evidence type="ECO:0000256" key="2">
    <source>
        <dbReference type="ARBA" id="ARBA00022801"/>
    </source>
</evidence>
<dbReference type="Gene3D" id="3.40.50.300">
    <property type="entry name" value="P-loop containing nucleotide triphosphate hydrolases"/>
    <property type="match status" value="3"/>
</dbReference>
<dbReference type="InterPro" id="IPR000212">
    <property type="entry name" value="DNA_helicase_UvrD/REP"/>
</dbReference>
<feature type="domain" description="UvrD-like helicase ATP-binding" evidence="10">
    <location>
        <begin position="1"/>
        <end position="472"/>
    </location>
</feature>
<evidence type="ECO:0000256" key="5">
    <source>
        <dbReference type="ARBA" id="ARBA00023235"/>
    </source>
</evidence>
<dbReference type="AlphaFoldDB" id="A0A9D1E0A5"/>
<dbReference type="InterPro" id="IPR014017">
    <property type="entry name" value="DNA_helicase_UvrD-like_C"/>
</dbReference>
<comment type="catalytic activity">
    <reaction evidence="8">
        <text>ATP + H2O = ADP + phosphate + H(+)</text>
        <dbReference type="Rhea" id="RHEA:13065"/>
        <dbReference type="ChEBI" id="CHEBI:15377"/>
        <dbReference type="ChEBI" id="CHEBI:15378"/>
        <dbReference type="ChEBI" id="CHEBI:30616"/>
        <dbReference type="ChEBI" id="CHEBI:43474"/>
        <dbReference type="ChEBI" id="CHEBI:456216"/>
        <dbReference type="EC" id="5.6.2.4"/>
    </reaction>
</comment>
<dbReference type="GO" id="GO:0003677">
    <property type="term" value="F:DNA binding"/>
    <property type="evidence" value="ECO:0007669"/>
    <property type="project" value="InterPro"/>
</dbReference>
<reference evidence="11" key="1">
    <citation type="submission" date="2020-10" db="EMBL/GenBank/DDBJ databases">
        <authorList>
            <person name="Gilroy R."/>
        </authorList>
    </citation>
    <scope>NUCLEOTIDE SEQUENCE</scope>
    <source>
        <strain evidence="11">ChiHjej13B12-12457</strain>
    </source>
</reference>
<dbReference type="InterPro" id="IPR014016">
    <property type="entry name" value="UvrD-like_ATP-bd"/>
</dbReference>
<protein>
    <recommendedName>
        <fullName evidence="7">DNA 3'-5' helicase</fullName>
        <ecNumber evidence="7">5.6.2.4</ecNumber>
    </recommendedName>
</protein>
<dbReference type="PANTHER" id="PTHR11070">
    <property type="entry name" value="UVRD / RECB / PCRA DNA HELICASE FAMILY MEMBER"/>
    <property type="match status" value="1"/>
</dbReference>
<evidence type="ECO:0000256" key="1">
    <source>
        <dbReference type="ARBA" id="ARBA00022741"/>
    </source>
</evidence>
<dbReference type="GO" id="GO:0043138">
    <property type="term" value="F:3'-5' DNA helicase activity"/>
    <property type="evidence" value="ECO:0007669"/>
    <property type="project" value="UniProtKB-EC"/>
</dbReference>
<keyword evidence="1 9" id="KW-0547">Nucleotide-binding</keyword>
<evidence type="ECO:0000256" key="7">
    <source>
        <dbReference type="ARBA" id="ARBA00034808"/>
    </source>
</evidence>
<sequence>MLEICKASAGSGKTHKLTGEYLRMLFSGGTDRYKSILAVTFTNKATGEMKQRVLEELHRIASGEKSPFIADLARSGRFADMASAGSTPEAVEEAVRRHASALLSAILNDYSLFNISTIDRFFQQVLRAFAIETGHFSSYNVEINDDSILAIAVDELMGSIDDNEELLQWLIDLSVEAVENGRDWNSVPQLLRLGSELFKEPFKLAVRGSGVELAGRTSIAECGKAMRKVVRDFREECRSMADEAAAIMSRYDLVPSDFKGGSRSFMNYFDKLRSGRYEAPPATFVSMAEEEPARWCASSAKTRASDIASAYHAGLAEIVRRASDPDRLTKYFTALEILRNLSVAGILSDIEAQVRDHCRRNNLVLLSDTPRFLSDIIDGSDTPFIYERVGSRLDNYLLDEFQDTSRMQWDNFEPLLRDSVDAGSPCLIVGDVKQSIYRWRGSDWRLLDTEIASRFDPRKVHTDTLAYNWRSSAEVVSFNNSFFGSVGALTGDELIGRIYSDAVQRIPEGSSRPAGHIRVTFTEGNSADMWEESYLQRILDAVRTLMEHGYRPGDIAFLVRTRAEGAAISDLLIANDYNIMTEDSLRLSSSAAVRRTVDCLKEMAAGMSGTAPDGEDGPAAGKSLYNICETLLRSRPEGQEDGGSAFVNAFLDCVLEYIGAEGSDLTGFLRWWETEGADRSVSAPEGRDALRVITIHKSKGLEFKAVIVPFLQIPFAPKGNTAKYIWCGSSIQPFDMLPVYPLECRSSLEQTVFAGDYLREKRYSAVDAVNVAYVAFTRAVQELIVFALVRPSKNGPAPTSVSHILYSHLQGQLEDGIYELGEWTSPQYRKGGERGAAGEEMARVPSVPIGDRLRLSFRGEEFFKRDSRRTRGIVLHEILSKVETASDLEEAVRGAVVSGILPAKEGPQVLEQFSGMLRSVSGRHWFDGTYLLMNEATVIAPGGDSYRPDRMMFSPDGQKAVVVDYKFGSRRDGQYRAQVRGYMDLLGQMGYREVEGWLWYGEDGVEEVGQSAGK</sequence>